<comment type="caution">
    <text evidence="1">The sequence shown here is derived from an EMBL/GenBank/DDBJ whole genome shotgun (WGS) entry which is preliminary data.</text>
</comment>
<accession>A0A8X6P0V7</accession>
<dbReference type="AlphaFoldDB" id="A0A8X6P0V7"/>
<keyword evidence="2" id="KW-1185">Reference proteome</keyword>
<dbReference type="EMBL" id="BMAW01110340">
    <property type="protein sequence ID" value="GFT42725.1"/>
    <property type="molecule type" value="Genomic_DNA"/>
</dbReference>
<evidence type="ECO:0000313" key="1">
    <source>
        <dbReference type="EMBL" id="GFT42725.1"/>
    </source>
</evidence>
<organism evidence="1 2">
    <name type="scientific">Nephila pilipes</name>
    <name type="common">Giant wood spider</name>
    <name type="synonym">Nephila maculata</name>
    <dbReference type="NCBI Taxonomy" id="299642"/>
    <lineage>
        <taxon>Eukaryota</taxon>
        <taxon>Metazoa</taxon>
        <taxon>Ecdysozoa</taxon>
        <taxon>Arthropoda</taxon>
        <taxon>Chelicerata</taxon>
        <taxon>Arachnida</taxon>
        <taxon>Araneae</taxon>
        <taxon>Araneomorphae</taxon>
        <taxon>Entelegynae</taxon>
        <taxon>Araneoidea</taxon>
        <taxon>Nephilidae</taxon>
        <taxon>Nephila</taxon>
    </lineage>
</organism>
<dbReference type="OrthoDB" id="6150801at2759"/>
<dbReference type="Proteomes" id="UP000887013">
    <property type="component" value="Unassembled WGS sequence"/>
</dbReference>
<reference evidence="1" key="1">
    <citation type="submission" date="2020-08" db="EMBL/GenBank/DDBJ databases">
        <title>Multicomponent nature underlies the extraordinary mechanical properties of spider dragline silk.</title>
        <authorList>
            <person name="Kono N."/>
            <person name="Nakamura H."/>
            <person name="Mori M."/>
            <person name="Yoshida Y."/>
            <person name="Ohtoshi R."/>
            <person name="Malay A.D."/>
            <person name="Moran D.A.P."/>
            <person name="Tomita M."/>
            <person name="Numata K."/>
            <person name="Arakawa K."/>
        </authorList>
    </citation>
    <scope>NUCLEOTIDE SEQUENCE</scope>
</reference>
<sequence length="204" mass="23079">MAYSIESRPLNLKVLSLMDIYKYSDKYLKQAGNKSILTKLRKGLKLFQDKFVSSISFSEPELQGNDYFTVRAKASAEMETRAVYSLANIRSPIYYQLVNQVANFEALATQTLKQKNSSIQHILAVKYGLKTEDRVLSLVQHMYPKSIFRKSGPVIHSLDQYIVASPDRLIKSEVVGSHLANILLKDVALENTKIADLEPVFTCL</sequence>
<evidence type="ECO:0000313" key="2">
    <source>
        <dbReference type="Proteomes" id="UP000887013"/>
    </source>
</evidence>
<gene>
    <name evidence="1" type="ORF">NPIL_122221</name>
</gene>
<proteinExistence type="predicted"/>
<name>A0A8X6P0V7_NEPPI</name>
<protein>
    <submittedName>
        <fullName evidence="1">Uncharacterized protein</fullName>
    </submittedName>
</protein>